<dbReference type="AlphaFoldDB" id="A0A2M3ZSP0"/>
<dbReference type="EMBL" id="GGFM01010836">
    <property type="protein sequence ID" value="MBW31587.1"/>
    <property type="molecule type" value="Transcribed_RNA"/>
</dbReference>
<keyword evidence="2" id="KW-0732">Signal</keyword>
<feature type="signal peptide" evidence="2">
    <location>
        <begin position="1"/>
        <end position="17"/>
    </location>
</feature>
<reference evidence="3" key="1">
    <citation type="submission" date="2018-01" db="EMBL/GenBank/DDBJ databases">
        <title>An insight into the sialome of Amazonian anophelines.</title>
        <authorList>
            <person name="Ribeiro J.M."/>
            <person name="Scarpassa V."/>
            <person name="Calvo E."/>
        </authorList>
    </citation>
    <scope>NUCLEOTIDE SEQUENCE</scope>
    <source>
        <tissue evidence="3">Salivary glands</tissue>
    </source>
</reference>
<evidence type="ECO:0000313" key="3">
    <source>
        <dbReference type="EMBL" id="MBW31587.1"/>
    </source>
</evidence>
<evidence type="ECO:0000256" key="1">
    <source>
        <dbReference type="SAM" id="MobiDB-lite"/>
    </source>
</evidence>
<accession>A0A2M3ZSP0</accession>
<proteinExistence type="predicted"/>
<evidence type="ECO:0000256" key="2">
    <source>
        <dbReference type="SAM" id="SignalP"/>
    </source>
</evidence>
<sequence length="107" mass="10847">MVAPFCFFVAHTLLASSEENAETAGVGVAGGSLSTSGTVSAAILIVSICCRSSSQSSSPSSATVGRGRGDRLRSGSSSKLTELCCSAILERIDSDDSQVDNDDENPG</sequence>
<name>A0A2M3ZSP0_9DIPT</name>
<organism evidence="3">
    <name type="scientific">Anopheles braziliensis</name>
    <dbReference type="NCBI Taxonomy" id="58242"/>
    <lineage>
        <taxon>Eukaryota</taxon>
        <taxon>Metazoa</taxon>
        <taxon>Ecdysozoa</taxon>
        <taxon>Arthropoda</taxon>
        <taxon>Hexapoda</taxon>
        <taxon>Insecta</taxon>
        <taxon>Pterygota</taxon>
        <taxon>Neoptera</taxon>
        <taxon>Endopterygota</taxon>
        <taxon>Diptera</taxon>
        <taxon>Nematocera</taxon>
        <taxon>Culicoidea</taxon>
        <taxon>Culicidae</taxon>
        <taxon>Anophelinae</taxon>
        <taxon>Anopheles</taxon>
    </lineage>
</organism>
<feature type="region of interest" description="Disordered" evidence="1">
    <location>
        <begin position="52"/>
        <end position="79"/>
    </location>
</feature>
<feature type="chain" id="PRO_5014682331" evidence="2">
    <location>
        <begin position="18"/>
        <end position="107"/>
    </location>
</feature>
<feature type="compositionally biased region" description="Low complexity" evidence="1">
    <location>
        <begin position="52"/>
        <end position="61"/>
    </location>
</feature>
<protein>
    <submittedName>
        <fullName evidence="3">Putative secreted peptide</fullName>
    </submittedName>
</protein>